<accession>E3ML56</accession>
<reference evidence="1" key="1">
    <citation type="submission" date="2007-07" db="EMBL/GenBank/DDBJ databases">
        <title>PCAP assembly of the Caenorhabditis remanei genome.</title>
        <authorList>
            <consortium name="The Caenorhabditis remanei Sequencing Consortium"/>
            <person name="Wilson R.K."/>
        </authorList>
    </citation>
    <scope>NUCLEOTIDE SEQUENCE [LARGE SCALE GENOMIC DNA]</scope>
    <source>
        <strain evidence="1">PB4641</strain>
    </source>
</reference>
<protein>
    <submittedName>
        <fullName evidence="1">Uncharacterized protein</fullName>
    </submittedName>
</protein>
<gene>
    <name evidence="1" type="ORF">CRE_25697</name>
</gene>
<dbReference type="EMBL" id="DS268454">
    <property type="protein sequence ID" value="EFP04346.1"/>
    <property type="molecule type" value="Genomic_DNA"/>
</dbReference>
<evidence type="ECO:0000313" key="1">
    <source>
        <dbReference type="EMBL" id="EFP04346.1"/>
    </source>
</evidence>
<keyword evidence="2" id="KW-1185">Reference proteome</keyword>
<sequence length="42" mass="4981">MVGKGTIEEIEETTKYLVTGVIDETEEHGNRNPEQWDYFRCY</sequence>
<dbReference type="AlphaFoldDB" id="E3ML56"/>
<organism evidence="2">
    <name type="scientific">Caenorhabditis remanei</name>
    <name type="common">Caenorhabditis vulgaris</name>
    <dbReference type="NCBI Taxonomy" id="31234"/>
    <lineage>
        <taxon>Eukaryota</taxon>
        <taxon>Metazoa</taxon>
        <taxon>Ecdysozoa</taxon>
        <taxon>Nematoda</taxon>
        <taxon>Chromadorea</taxon>
        <taxon>Rhabditida</taxon>
        <taxon>Rhabditina</taxon>
        <taxon>Rhabditomorpha</taxon>
        <taxon>Rhabditoidea</taxon>
        <taxon>Rhabditidae</taxon>
        <taxon>Peloderinae</taxon>
        <taxon>Caenorhabditis</taxon>
    </lineage>
</organism>
<dbReference type="HOGENOM" id="CLU_3261035_0_0_1"/>
<evidence type="ECO:0000313" key="2">
    <source>
        <dbReference type="Proteomes" id="UP000008281"/>
    </source>
</evidence>
<dbReference type="InParanoid" id="E3ML56"/>
<name>E3ML56_CAERE</name>
<proteinExistence type="predicted"/>
<dbReference type="Proteomes" id="UP000008281">
    <property type="component" value="Unassembled WGS sequence"/>
</dbReference>